<feature type="compositionally biased region" description="Basic and acidic residues" evidence="1">
    <location>
        <begin position="274"/>
        <end position="304"/>
    </location>
</feature>
<accession>A0A0L0FS31</accession>
<feature type="region of interest" description="Disordered" evidence="1">
    <location>
        <begin position="120"/>
        <end position="186"/>
    </location>
</feature>
<keyword evidence="3" id="KW-1185">Reference proteome</keyword>
<feature type="compositionally biased region" description="Low complexity" evidence="1">
    <location>
        <begin position="522"/>
        <end position="551"/>
    </location>
</feature>
<dbReference type="eggNOG" id="ENOG502QRYW">
    <property type="taxonomic scope" value="Eukaryota"/>
</dbReference>
<feature type="region of interest" description="Disordered" evidence="1">
    <location>
        <begin position="478"/>
        <end position="497"/>
    </location>
</feature>
<organism evidence="2 3">
    <name type="scientific">Sphaeroforma arctica JP610</name>
    <dbReference type="NCBI Taxonomy" id="667725"/>
    <lineage>
        <taxon>Eukaryota</taxon>
        <taxon>Ichthyosporea</taxon>
        <taxon>Ichthyophonida</taxon>
        <taxon>Sphaeroforma</taxon>
    </lineage>
</organism>
<feature type="region of interest" description="Disordered" evidence="1">
    <location>
        <begin position="735"/>
        <end position="860"/>
    </location>
</feature>
<feature type="compositionally biased region" description="Low complexity" evidence="1">
    <location>
        <begin position="558"/>
        <end position="638"/>
    </location>
</feature>
<evidence type="ECO:0000313" key="3">
    <source>
        <dbReference type="Proteomes" id="UP000054560"/>
    </source>
</evidence>
<evidence type="ECO:0000256" key="1">
    <source>
        <dbReference type="SAM" id="MobiDB-lite"/>
    </source>
</evidence>
<name>A0A0L0FS31_9EUKA</name>
<feature type="compositionally biased region" description="Low complexity" evidence="1">
    <location>
        <begin position="735"/>
        <end position="753"/>
    </location>
</feature>
<dbReference type="GeneID" id="25909297"/>
<protein>
    <submittedName>
        <fullName evidence="2">Uncharacterized protein</fullName>
    </submittedName>
</protein>
<dbReference type="RefSeq" id="XP_014152680.1">
    <property type="nucleotide sequence ID" value="XM_014297205.1"/>
</dbReference>
<evidence type="ECO:0000313" key="2">
    <source>
        <dbReference type="EMBL" id="KNC78778.1"/>
    </source>
</evidence>
<proteinExistence type="predicted"/>
<feature type="region of interest" description="Disordered" evidence="1">
    <location>
        <begin position="243"/>
        <end position="442"/>
    </location>
</feature>
<feature type="compositionally biased region" description="Low complexity" evidence="1">
    <location>
        <begin position="158"/>
        <end position="171"/>
    </location>
</feature>
<dbReference type="Proteomes" id="UP000054560">
    <property type="component" value="Unassembled WGS sequence"/>
</dbReference>
<dbReference type="AlphaFoldDB" id="A0A0L0FS31"/>
<feature type="compositionally biased region" description="Low complexity" evidence="1">
    <location>
        <begin position="850"/>
        <end position="860"/>
    </location>
</feature>
<feature type="compositionally biased region" description="Low complexity" evidence="1">
    <location>
        <begin position="415"/>
        <end position="427"/>
    </location>
</feature>
<sequence length="978" mass="110861">MRKKPLTDLKQQLTLLLEAAQQDDDAWVVCVVSLMKIYVSDRCLSYDFEEDDNGLFVAYKDIVEQLSKSSTALLPLEQQYLDISDEAQPMKPAKNPHFTVRGPTKADKLRDFLNAAVEKASQRSLQRRKPSMTANPNRERKIGGGVGLPRNSMFSQLNNSSHSRPNSSGSNALARRSSAATLHNTGKKYVVNKKSAVMLDNSESLNLVATSVKRKKTEQELVAEEQERVRKRLAKQRLLEEEKERKVKVKEQKRLERQKSIERKAEEASALAKIEVENKKREKAETERAAKEKLRGKERERAAETEAAAVAKEKKENQKKKLKNTVEGDADAGSGRNKKDTGEKGVKDGRKSRKMSTSRVHPAEGTAGDSASKKATPKKPKKDKERRASGGHEVVPTNTATKAVVAQDGRGGTKQQQAQVAPPSQQSLEGTPGAVADADMGSMDLGIDGVDLGVEVDVNGPMGHGGMQSTELARTASGYETWPPPAPPMPVVSANGHGPDAHVLAAQHSTVAGVGGVYPAQLASPQRQQQQQVQQQQQQRQKVMHRQQQQQQPPPQRLKPQQTQPQLQQKQHTQPPQPQQLQQQRTQPPQPQLQQKQHTQPPQPQQLQQQHSQQQLQSEKQQQQHPQLSPGPSQQLVPNYRNSVQYNGEQPPPPPTQVHEQQMAMLAQEADYQKEGAKIAGQLREVQRRMNSGNLTQAEYAKDTSVFQFLSGRVQLVRSELMRIQSFLDAQRQAQYSQQQKLSQKYSQPSDPQFAPPPPAQQHQQQQAVQPGRLHQTPTHPLQQQPHLPQPQQQPISHIQQQQHLQRQHTQPQHPQQLRQQPTQPQMQQQFNIHGGQYGYEAPPSHRMSQQQQQHYDQQQYQQQQQQQQLLQQQQQQQLHQQQQHQQQQHDQERSDNQATLDGILVQTNRLQKNDRDRISRFVTGDMRNPNPEIGSKVSVVMNEEQVAYNDHMFLEQIVFEMDYESESWKRLKRKRKL</sequence>
<feature type="compositionally biased region" description="Basic and acidic residues" evidence="1">
    <location>
        <begin position="243"/>
        <end position="267"/>
    </location>
</feature>
<feature type="region of interest" description="Disordered" evidence="1">
    <location>
        <begin position="522"/>
        <end position="659"/>
    </location>
</feature>
<feature type="compositionally biased region" description="Basic and acidic residues" evidence="1">
    <location>
        <begin position="337"/>
        <end position="349"/>
    </location>
</feature>
<dbReference type="EMBL" id="KQ242425">
    <property type="protein sequence ID" value="KNC78778.1"/>
    <property type="molecule type" value="Genomic_DNA"/>
</dbReference>
<gene>
    <name evidence="2" type="ORF">SARC_08793</name>
</gene>
<dbReference type="OrthoDB" id="2135488at2759"/>
<reference evidence="2 3" key="1">
    <citation type="submission" date="2011-02" db="EMBL/GenBank/DDBJ databases">
        <title>The Genome Sequence of Sphaeroforma arctica JP610.</title>
        <authorList>
            <consortium name="The Broad Institute Genome Sequencing Platform"/>
            <person name="Russ C."/>
            <person name="Cuomo C."/>
            <person name="Young S.K."/>
            <person name="Zeng Q."/>
            <person name="Gargeya S."/>
            <person name="Alvarado L."/>
            <person name="Berlin A."/>
            <person name="Chapman S.B."/>
            <person name="Chen Z."/>
            <person name="Freedman E."/>
            <person name="Gellesch M."/>
            <person name="Goldberg J."/>
            <person name="Griggs A."/>
            <person name="Gujja S."/>
            <person name="Heilman E."/>
            <person name="Heiman D."/>
            <person name="Howarth C."/>
            <person name="Mehta T."/>
            <person name="Neiman D."/>
            <person name="Pearson M."/>
            <person name="Roberts A."/>
            <person name="Saif S."/>
            <person name="Shea T."/>
            <person name="Shenoy N."/>
            <person name="Sisk P."/>
            <person name="Stolte C."/>
            <person name="Sykes S."/>
            <person name="White J."/>
            <person name="Yandava C."/>
            <person name="Burger G."/>
            <person name="Gray M.W."/>
            <person name="Holland P.W.H."/>
            <person name="King N."/>
            <person name="Lang F.B.F."/>
            <person name="Roger A.J."/>
            <person name="Ruiz-Trillo I."/>
            <person name="Haas B."/>
            <person name="Nusbaum C."/>
            <person name="Birren B."/>
        </authorList>
    </citation>
    <scope>NUCLEOTIDE SEQUENCE [LARGE SCALE GENOMIC DNA]</scope>
    <source>
        <strain evidence="2 3">JP610</strain>
    </source>
</reference>
<feature type="compositionally biased region" description="Low complexity" evidence="1">
    <location>
        <begin position="761"/>
        <end position="830"/>
    </location>
</feature>